<dbReference type="CDD" id="cd09999">
    <property type="entry name" value="Arginase-like_1"/>
    <property type="match status" value="1"/>
</dbReference>
<dbReference type="Pfam" id="PF00491">
    <property type="entry name" value="Arginase"/>
    <property type="match status" value="1"/>
</dbReference>
<dbReference type="InterPro" id="IPR006035">
    <property type="entry name" value="Ureohydrolase"/>
</dbReference>
<organism evidence="5 6">
    <name type="scientific">Paeniglutamicibacter terrestris</name>
    <dbReference type="NCBI Taxonomy" id="2723403"/>
    <lineage>
        <taxon>Bacteria</taxon>
        <taxon>Bacillati</taxon>
        <taxon>Actinomycetota</taxon>
        <taxon>Actinomycetes</taxon>
        <taxon>Micrococcales</taxon>
        <taxon>Micrococcaceae</taxon>
        <taxon>Paeniglutamicibacter</taxon>
    </lineage>
</organism>
<dbReference type="SUPFAM" id="SSF52768">
    <property type="entry name" value="Arginase/deacetylase"/>
    <property type="match status" value="1"/>
</dbReference>
<evidence type="ECO:0000256" key="2">
    <source>
        <dbReference type="ARBA" id="ARBA00022801"/>
    </source>
</evidence>
<dbReference type="PANTHER" id="PTHR43782:SF3">
    <property type="entry name" value="ARGINASE"/>
    <property type="match status" value="1"/>
</dbReference>
<dbReference type="PANTHER" id="PTHR43782">
    <property type="entry name" value="ARGINASE"/>
    <property type="match status" value="1"/>
</dbReference>
<proteinExistence type="inferred from homology"/>
<dbReference type="Proteomes" id="UP000746595">
    <property type="component" value="Unassembled WGS sequence"/>
</dbReference>
<dbReference type="Gene3D" id="3.40.800.10">
    <property type="entry name" value="Ureohydrolase domain"/>
    <property type="match status" value="1"/>
</dbReference>
<keyword evidence="1" id="KW-0479">Metal-binding</keyword>
<evidence type="ECO:0000313" key="6">
    <source>
        <dbReference type="Proteomes" id="UP000746595"/>
    </source>
</evidence>
<dbReference type="InterPro" id="IPR023696">
    <property type="entry name" value="Ureohydrolase_dom_sf"/>
</dbReference>
<comment type="caution">
    <text evidence="5">The sequence shown here is derived from an EMBL/GenBank/DDBJ whole genome shotgun (WGS) entry which is preliminary data.</text>
</comment>
<reference evidence="5 6" key="1">
    <citation type="submission" date="2020-04" db="EMBL/GenBank/DDBJ databases">
        <title>Paeniglutamicibacter sp. ANT13_2, a novel actinomycete isolated from sediment in Antarctica.</title>
        <authorList>
            <person name="Sakdapetsiri C."/>
            <person name="Pinyakong O."/>
        </authorList>
    </citation>
    <scope>NUCLEOTIDE SEQUENCE [LARGE SCALE GENOMIC DNA]</scope>
    <source>
        <strain evidence="5 6">ANT13_2</strain>
    </source>
</reference>
<dbReference type="PRINTS" id="PR00116">
    <property type="entry name" value="ARGINASE"/>
</dbReference>
<dbReference type="RefSeq" id="WP_168152677.1">
    <property type="nucleotide sequence ID" value="NZ_JAAWVT010000007.1"/>
</dbReference>
<dbReference type="PROSITE" id="PS51409">
    <property type="entry name" value="ARGINASE_2"/>
    <property type="match status" value="1"/>
</dbReference>
<keyword evidence="3" id="KW-0464">Manganese</keyword>
<protein>
    <submittedName>
        <fullName evidence="5">Arginase family protein</fullName>
    </submittedName>
</protein>
<comment type="similarity">
    <text evidence="4">Belongs to the arginase family.</text>
</comment>
<accession>A0ABX1G877</accession>
<sequence length="292" mass="31312">MTDWDLQLVVPLWQGSGEPGIAQGSTRLAEMLSPSTVRHIVEPDFGTRDTHANNEDNSLIESHDAVETHLIAASNVLRALMPSSLLTLGGDCTMEVASVSHMALIHPDLHVVWIDAHADLNTPESSPSGQAHGMPLRTLFGEGHPDLVPSTTLSPQRCALLGTRSMDPPEQAFIAAHELPVINPEQLQNEPDLLEELLVRWLPDGAPLYVHLDLDVLDPTVWPAVAVPEPGGLGIATLVAVINKLRTRGNLVGVGITEYVPGVDHNPSTLWPVLDALGITVQGRNNNAAQEG</sequence>
<dbReference type="EMBL" id="JAAWVT010000007">
    <property type="protein sequence ID" value="NKG21855.1"/>
    <property type="molecule type" value="Genomic_DNA"/>
</dbReference>
<evidence type="ECO:0000313" key="5">
    <source>
        <dbReference type="EMBL" id="NKG21855.1"/>
    </source>
</evidence>
<keyword evidence="6" id="KW-1185">Reference proteome</keyword>
<evidence type="ECO:0000256" key="4">
    <source>
        <dbReference type="PROSITE-ProRule" id="PRU00742"/>
    </source>
</evidence>
<name>A0ABX1G877_9MICC</name>
<gene>
    <name evidence="5" type="ORF">HED64_14215</name>
</gene>
<evidence type="ECO:0000256" key="1">
    <source>
        <dbReference type="ARBA" id="ARBA00022723"/>
    </source>
</evidence>
<keyword evidence="2" id="KW-0378">Hydrolase</keyword>
<evidence type="ECO:0000256" key="3">
    <source>
        <dbReference type="ARBA" id="ARBA00023211"/>
    </source>
</evidence>